<dbReference type="PROSITE" id="PS01360">
    <property type="entry name" value="ZF_MYND_1"/>
    <property type="match status" value="1"/>
</dbReference>
<evidence type="ECO:0000256" key="3">
    <source>
        <dbReference type="ARBA" id="ARBA00022691"/>
    </source>
</evidence>
<evidence type="ECO:0000256" key="7">
    <source>
        <dbReference type="PROSITE-ProRule" id="PRU00339"/>
    </source>
</evidence>
<dbReference type="InterPro" id="IPR019734">
    <property type="entry name" value="TPR_rpt"/>
</dbReference>
<dbReference type="InterPro" id="IPR011990">
    <property type="entry name" value="TPR-like_helical_dom_sf"/>
</dbReference>
<accession>A0ABD2XIP5</accession>
<dbReference type="PANTHER" id="PTHR46165:SF2">
    <property type="entry name" value="SET AND MYND DOMAIN-CONTAINING PROTEIN 4"/>
    <property type="match status" value="1"/>
</dbReference>
<dbReference type="SUPFAM" id="SSF82199">
    <property type="entry name" value="SET domain"/>
    <property type="match status" value="1"/>
</dbReference>
<dbReference type="GO" id="GO:0008276">
    <property type="term" value="F:protein methyltransferase activity"/>
    <property type="evidence" value="ECO:0007669"/>
    <property type="project" value="UniProtKB-ARBA"/>
</dbReference>
<name>A0ABD2XIP5_9HYME</name>
<evidence type="ECO:0000259" key="8">
    <source>
        <dbReference type="PROSITE" id="PS50280"/>
    </source>
</evidence>
<evidence type="ECO:0000256" key="4">
    <source>
        <dbReference type="ARBA" id="ARBA00022723"/>
    </source>
</evidence>
<dbReference type="PANTHER" id="PTHR46165">
    <property type="entry name" value="SET AND MYND DOMAIN-CONTAINING PROTEIN 4"/>
    <property type="match status" value="1"/>
</dbReference>
<keyword evidence="6" id="KW-0862">Zinc</keyword>
<sequence length="611" mass="70813">MRDYAFRLNLKYKIKNAKESIKARKEENDLYVKKEHTDEDHKMILYLYNRSVAYAPNESQELMYAYSNRAYLLMHVKKYNEAIDSLNKALPLADSTKMKLKIYCQKVKCLTALGSSTKDNVMKEIDEMFQNSKLSIEDTILVSNIIEKTKSAVASMKQYEPSNQKFLKQKKQCDKIIADREKVDPFDFVEIKQTENTGRGLYAKTDFKAGDLVLVEKPCFIMPHFFNQYIFCSHCLAVAWTGIPCETCHDYIFCSLKCKNTARKEYHLIECSITPYLILCDPDITVWNHMSLKFIMSLMNEYGTIGKLKSKLRISKNHNVETKNEKSDEKIHLFNKLMNLTHNLPVHRNVISINHTVKTLICMAKYTSFFSEQFKDMHYDDFSKIEDVIFIGSLLLRLTKISAVNGHEISDIIEISSAQLHNLLTGKSIRTRGFCVGLISSVINHSCAPNIKMCFSDNMKYVYYALEPIARGTQLLDSYFNPFYESASVGRKEKIENFVCQCIACKEDWPAVLLPHVQKDFIAYKMKFEPIIYFTEVGFIKKICALVDRIEEWRKYKIDKNLIKTVVKMMNKAADMLPQPSVARCMLIQILSMIYENLYGLTVPFENFCSS</sequence>
<dbReference type="SUPFAM" id="SSF48452">
    <property type="entry name" value="TPR-like"/>
    <property type="match status" value="1"/>
</dbReference>
<dbReference type="SMART" id="SM00317">
    <property type="entry name" value="SET"/>
    <property type="match status" value="1"/>
</dbReference>
<evidence type="ECO:0000256" key="2">
    <source>
        <dbReference type="ARBA" id="ARBA00022679"/>
    </source>
</evidence>
<evidence type="ECO:0000313" key="10">
    <source>
        <dbReference type="Proteomes" id="UP001627154"/>
    </source>
</evidence>
<comment type="caution">
    <text evidence="9">The sequence shown here is derived from an EMBL/GenBank/DDBJ whole genome shotgun (WGS) entry which is preliminary data.</text>
</comment>
<dbReference type="Proteomes" id="UP001627154">
    <property type="component" value="Unassembled WGS sequence"/>
</dbReference>
<dbReference type="Pfam" id="PF00856">
    <property type="entry name" value="SET"/>
    <property type="match status" value="1"/>
</dbReference>
<reference evidence="9 10" key="1">
    <citation type="journal article" date="2024" name="bioRxiv">
        <title>A reference genome for Trichogramma kaykai: A tiny desert-dwelling parasitoid wasp with competing sex-ratio distorters.</title>
        <authorList>
            <person name="Culotta J."/>
            <person name="Lindsey A.R."/>
        </authorList>
    </citation>
    <scope>NUCLEOTIDE SEQUENCE [LARGE SCALE GENOMIC DNA]</scope>
    <source>
        <strain evidence="9 10">KSX58</strain>
    </source>
</reference>
<dbReference type="EMBL" id="JBJJXI010000022">
    <property type="protein sequence ID" value="KAL3404994.1"/>
    <property type="molecule type" value="Genomic_DNA"/>
</dbReference>
<dbReference type="Gene3D" id="6.10.140.2220">
    <property type="match status" value="1"/>
</dbReference>
<keyword evidence="5" id="KW-0863">Zinc-finger</keyword>
<dbReference type="GO" id="GO:0008270">
    <property type="term" value="F:zinc ion binding"/>
    <property type="evidence" value="ECO:0007669"/>
    <property type="project" value="UniProtKB-KW"/>
</dbReference>
<evidence type="ECO:0000313" key="9">
    <source>
        <dbReference type="EMBL" id="KAL3404994.1"/>
    </source>
</evidence>
<feature type="repeat" description="TPR" evidence="7">
    <location>
        <begin position="63"/>
        <end position="96"/>
    </location>
</feature>
<dbReference type="InterPro" id="IPR001214">
    <property type="entry name" value="SET_dom"/>
</dbReference>
<protein>
    <recommendedName>
        <fullName evidence="8">SET domain-containing protein</fullName>
    </recommendedName>
</protein>
<dbReference type="InterPro" id="IPR052097">
    <property type="entry name" value="SET-MYND_domain_protein"/>
</dbReference>
<dbReference type="GO" id="GO:0008170">
    <property type="term" value="F:N-methyltransferase activity"/>
    <property type="evidence" value="ECO:0007669"/>
    <property type="project" value="UniProtKB-ARBA"/>
</dbReference>
<dbReference type="Gene3D" id="2.170.270.10">
    <property type="entry name" value="SET domain"/>
    <property type="match status" value="1"/>
</dbReference>
<dbReference type="InterPro" id="IPR046341">
    <property type="entry name" value="SET_dom_sf"/>
</dbReference>
<dbReference type="PROSITE" id="PS50005">
    <property type="entry name" value="TPR"/>
    <property type="match status" value="1"/>
</dbReference>
<feature type="domain" description="SET" evidence="8">
    <location>
        <begin position="187"/>
        <end position="480"/>
    </location>
</feature>
<gene>
    <name evidence="9" type="ORF">TKK_002634</name>
</gene>
<evidence type="ECO:0000256" key="5">
    <source>
        <dbReference type="ARBA" id="ARBA00022771"/>
    </source>
</evidence>
<dbReference type="Gene3D" id="1.10.220.160">
    <property type="match status" value="1"/>
</dbReference>
<dbReference type="AlphaFoldDB" id="A0ABD2XIP5"/>
<evidence type="ECO:0000256" key="1">
    <source>
        <dbReference type="ARBA" id="ARBA00022603"/>
    </source>
</evidence>
<organism evidence="9 10">
    <name type="scientific">Trichogramma kaykai</name>
    <dbReference type="NCBI Taxonomy" id="54128"/>
    <lineage>
        <taxon>Eukaryota</taxon>
        <taxon>Metazoa</taxon>
        <taxon>Ecdysozoa</taxon>
        <taxon>Arthropoda</taxon>
        <taxon>Hexapoda</taxon>
        <taxon>Insecta</taxon>
        <taxon>Pterygota</taxon>
        <taxon>Neoptera</taxon>
        <taxon>Endopterygota</taxon>
        <taxon>Hymenoptera</taxon>
        <taxon>Apocrita</taxon>
        <taxon>Proctotrupomorpha</taxon>
        <taxon>Chalcidoidea</taxon>
        <taxon>Trichogrammatidae</taxon>
        <taxon>Trichogramma</taxon>
    </lineage>
</organism>
<evidence type="ECO:0000256" key="6">
    <source>
        <dbReference type="ARBA" id="ARBA00022833"/>
    </source>
</evidence>
<dbReference type="GO" id="GO:0008757">
    <property type="term" value="F:S-adenosylmethionine-dependent methyltransferase activity"/>
    <property type="evidence" value="ECO:0007669"/>
    <property type="project" value="UniProtKB-ARBA"/>
</dbReference>
<keyword evidence="7" id="KW-0802">TPR repeat</keyword>
<keyword evidence="4" id="KW-0479">Metal-binding</keyword>
<dbReference type="InterPro" id="IPR002893">
    <property type="entry name" value="Znf_MYND"/>
</dbReference>
<dbReference type="GO" id="GO:0032259">
    <property type="term" value="P:methylation"/>
    <property type="evidence" value="ECO:0007669"/>
    <property type="project" value="UniProtKB-KW"/>
</dbReference>
<dbReference type="PROSITE" id="PS50280">
    <property type="entry name" value="SET"/>
    <property type="match status" value="1"/>
</dbReference>
<proteinExistence type="predicted"/>
<keyword evidence="1" id="KW-0489">Methyltransferase</keyword>
<dbReference type="Gene3D" id="1.25.40.10">
    <property type="entry name" value="Tetratricopeptide repeat domain"/>
    <property type="match status" value="1"/>
</dbReference>
<keyword evidence="10" id="KW-1185">Reference proteome</keyword>
<dbReference type="SUPFAM" id="SSF144232">
    <property type="entry name" value="HIT/MYND zinc finger-like"/>
    <property type="match status" value="1"/>
</dbReference>
<keyword evidence="2" id="KW-0808">Transferase</keyword>
<keyword evidence="3" id="KW-0949">S-adenosyl-L-methionine</keyword>